<organism evidence="1 2">
    <name type="scientific">Paraphaeosphaeria sporulosa</name>
    <dbReference type="NCBI Taxonomy" id="1460663"/>
    <lineage>
        <taxon>Eukaryota</taxon>
        <taxon>Fungi</taxon>
        <taxon>Dikarya</taxon>
        <taxon>Ascomycota</taxon>
        <taxon>Pezizomycotina</taxon>
        <taxon>Dothideomycetes</taxon>
        <taxon>Pleosporomycetidae</taxon>
        <taxon>Pleosporales</taxon>
        <taxon>Massarineae</taxon>
        <taxon>Didymosphaeriaceae</taxon>
        <taxon>Paraphaeosphaeria</taxon>
    </lineage>
</organism>
<protein>
    <submittedName>
        <fullName evidence="1">Uncharacterized protein</fullName>
    </submittedName>
</protein>
<sequence length="290" mass="31675">MSKFVNTRISVRGGLTACILAFPVQASIVHNENEKILNDDCIKQGILQYAKRNTKPETSKCSIKRIADATLEASKPCPHVNKTNIKAVHISGSRFWSSIIGDLSKRLEASLQALLRHLRLRTQATLVPIARRSNVGTMPRVLPPTTTTATAVTLDRTEVRRRIFRHILRGLASPKVRRATAGADNAAGYAPFLLEPVRMELVGNGLVAERVCREIGTVEGVVTTATCQLAERMVALLKFQSVSMPATTAPPGSVGAIMHTDSTKLRLIDRENLAAPADVVTGLWGYQWHV</sequence>
<name>A0A177BYI2_9PLEO</name>
<dbReference type="RefSeq" id="XP_018030949.1">
    <property type="nucleotide sequence ID" value="XM_018183702.1"/>
</dbReference>
<dbReference type="AlphaFoldDB" id="A0A177BYI2"/>
<reference evidence="1 2" key="1">
    <citation type="submission" date="2016-05" db="EMBL/GenBank/DDBJ databases">
        <title>Comparative analysis of secretome profiles of manganese(II)-oxidizing ascomycete fungi.</title>
        <authorList>
            <consortium name="DOE Joint Genome Institute"/>
            <person name="Zeiner C.A."/>
            <person name="Purvine S.O."/>
            <person name="Zink E.M."/>
            <person name="Wu S."/>
            <person name="Pasa-Tolic L."/>
            <person name="Chaput D.L."/>
            <person name="Haridas S."/>
            <person name="Grigoriev I.V."/>
            <person name="Santelli C.M."/>
            <person name="Hansel C.M."/>
        </authorList>
    </citation>
    <scope>NUCLEOTIDE SEQUENCE [LARGE SCALE GENOMIC DNA]</scope>
    <source>
        <strain evidence="1 2">AP3s5-JAC2a</strain>
    </source>
</reference>
<dbReference type="InParanoid" id="A0A177BYI2"/>
<dbReference type="GeneID" id="28767188"/>
<evidence type="ECO:0000313" key="1">
    <source>
        <dbReference type="EMBL" id="OAG00584.1"/>
    </source>
</evidence>
<dbReference type="EMBL" id="KV441559">
    <property type="protein sequence ID" value="OAG00584.1"/>
    <property type="molecule type" value="Genomic_DNA"/>
</dbReference>
<dbReference type="Proteomes" id="UP000077069">
    <property type="component" value="Unassembled WGS sequence"/>
</dbReference>
<evidence type="ECO:0000313" key="2">
    <source>
        <dbReference type="Proteomes" id="UP000077069"/>
    </source>
</evidence>
<keyword evidence="2" id="KW-1185">Reference proteome</keyword>
<proteinExistence type="predicted"/>
<accession>A0A177BYI2</accession>
<gene>
    <name evidence="1" type="ORF">CC84DRAFT_1230750</name>
</gene>